<proteinExistence type="predicted"/>
<feature type="compositionally biased region" description="Basic residues" evidence="1">
    <location>
        <begin position="12"/>
        <end position="27"/>
    </location>
</feature>
<dbReference type="AlphaFoldDB" id="A0A232F253"/>
<feature type="compositionally biased region" description="Basic and acidic residues" evidence="1">
    <location>
        <begin position="1"/>
        <end position="11"/>
    </location>
</feature>
<feature type="non-terminal residue" evidence="2">
    <location>
        <position position="1"/>
    </location>
</feature>
<evidence type="ECO:0000313" key="3">
    <source>
        <dbReference type="Proteomes" id="UP000215335"/>
    </source>
</evidence>
<dbReference type="EMBL" id="NNAY01001184">
    <property type="protein sequence ID" value="OXU24824.1"/>
    <property type="molecule type" value="Genomic_DNA"/>
</dbReference>
<protein>
    <submittedName>
        <fullName evidence="2">Uncharacterized protein</fullName>
    </submittedName>
</protein>
<comment type="caution">
    <text evidence="2">The sequence shown here is derived from an EMBL/GenBank/DDBJ whole genome shotgun (WGS) entry which is preliminary data.</text>
</comment>
<reference evidence="2 3" key="1">
    <citation type="journal article" date="2017" name="Curr. Biol.">
        <title>The Evolution of Venom by Co-option of Single-Copy Genes.</title>
        <authorList>
            <person name="Martinson E.O."/>
            <person name="Mrinalini"/>
            <person name="Kelkar Y.D."/>
            <person name="Chang C.H."/>
            <person name="Werren J.H."/>
        </authorList>
    </citation>
    <scope>NUCLEOTIDE SEQUENCE [LARGE SCALE GENOMIC DNA]</scope>
    <source>
        <strain evidence="2 3">Alberta</strain>
        <tissue evidence="2">Whole body</tissue>
    </source>
</reference>
<gene>
    <name evidence="2" type="ORF">TSAR_003582</name>
</gene>
<feature type="region of interest" description="Disordered" evidence="1">
    <location>
        <begin position="1"/>
        <end position="38"/>
    </location>
</feature>
<keyword evidence="3" id="KW-1185">Reference proteome</keyword>
<evidence type="ECO:0000256" key="1">
    <source>
        <dbReference type="SAM" id="MobiDB-lite"/>
    </source>
</evidence>
<dbReference type="Proteomes" id="UP000215335">
    <property type="component" value="Unassembled WGS sequence"/>
</dbReference>
<name>A0A232F253_9HYME</name>
<organism evidence="2 3">
    <name type="scientific">Trichomalopsis sarcophagae</name>
    <dbReference type="NCBI Taxonomy" id="543379"/>
    <lineage>
        <taxon>Eukaryota</taxon>
        <taxon>Metazoa</taxon>
        <taxon>Ecdysozoa</taxon>
        <taxon>Arthropoda</taxon>
        <taxon>Hexapoda</taxon>
        <taxon>Insecta</taxon>
        <taxon>Pterygota</taxon>
        <taxon>Neoptera</taxon>
        <taxon>Endopterygota</taxon>
        <taxon>Hymenoptera</taxon>
        <taxon>Apocrita</taxon>
        <taxon>Proctotrupomorpha</taxon>
        <taxon>Chalcidoidea</taxon>
        <taxon>Pteromalidae</taxon>
        <taxon>Pteromalinae</taxon>
        <taxon>Trichomalopsis</taxon>
    </lineage>
</organism>
<sequence>PNEQCSNERRETKRKRERTSRGGRRLARSLPRGVGQERSELLHPPTRLLYLRGADFLPPSFLFQLRARTFFLPPCAVRNVDELWTLCTFSLSTSFSLSLSLSLSLAHRNSSAGIHTAYKHTLAKGNSFLCFAKTSLARREREREREREKEIRGCASFVSLLKEIVQLAHVNTHTYTQRVAASMLNSRYESEDQWIRYASERAYIASRADKPEEEEEKERLAIFL</sequence>
<evidence type="ECO:0000313" key="2">
    <source>
        <dbReference type="EMBL" id="OXU24824.1"/>
    </source>
</evidence>
<accession>A0A232F253</accession>